<reference evidence="1 2" key="1">
    <citation type="submission" date="2022-09" db="EMBL/GenBank/DDBJ databases">
        <authorList>
            <person name="Palmer J.M."/>
        </authorList>
    </citation>
    <scope>NUCLEOTIDE SEQUENCE [LARGE SCALE GENOMIC DNA]</scope>
    <source>
        <strain evidence="1 2">DSM 7382</strain>
    </source>
</reference>
<proteinExistence type="predicted"/>
<dbReference type="EMBL" id="JASBNA010000006">
    <property type="protein sequence ID" value="KAK7690935.1"/>
    <property type="molecule type" value="Genomic_DNA"/>
</dbReference>
<evidence type="ECO:0000313" key="1">
    <source>
        <dbReference type="EMBL" id="KAK7690935.1"/>
    </source>
</evidence>
<dbReference type="AlphaFoldDB" id="A0AAW0GI81"/>
<gene>
    <name evidence="1" type="ORF">QCA50_006038</name>
</gene>
<protein>
    <submittedName>
        <fullName evidence="1">Uncharacterized protein</fullName>
    </submittedName>
</protein>
<accession>A0AAW0GI81</accession>
<dbReference type="Proteomes" id="UP001385951">
    <property type="component" value="Unassembled WGS sequence"/>
</dbReference>
<comment type="caution">
    <text evidence="1">The sequence shown here is derived from an EMBL/GenBank/DDBJ whole genome shotgun (WGS) entry which is preliminary data.</text>
</comment>
<keyword evidence="2" id="KW-1185">Reference proteome</keyword>
<evidence type="ECO:0000313" key="2">
    <source>
        <dbReference type="Proteomes" id="UP001385951"/>
    </source>
</evidence>
<name>A0AAW0GI81_9APHY</name>
<sequence length="410" mass="46731">MSNSTIVTKFGVELPLLNDLMLPVDSLSKELLAKIDGLLNADWHEYERWKTRNSLSRTDAVFFVYSDTPTELLSAQKHLDILSTAYIVSLGPRPSSGEDKLITANTKNHLFSQINPRSRTSRVTLIHMLKDDNTFCPAWFSCWFRLSACTLNKINIRGGQLCPPSTPSFLQCWLSFLQHWTPFLPHWLLDPSLLTPSLLSSRLTVLHLENLTIPVDAYPNGAVTHLHELVKLQLNHLDATTTRRIINEMLSNVFPVLLNSEESWRVLDELTLCILGQVTETDDTSTIEWRLPSNVTTLEIAMESHALAELRKPHVPEALSSGLNHVEIYPFADDLSDDNDLRRPLLEKSDDSNRSRPVGFIFTTLGSQVDDESHRVIEAIAQRVNQDHGEITVVRRRKSEIEMWVRERHF</sequence>
<organism evidence="1 2">
    <name type="scientific">Cerrena zonata</name>
    <dbReference type="NCBI Taxonomy" id="2478898"/>
    <lineage>
        <taxon>Eukaryota</taxon>
        <taxon>Fungi</taxon>
        <taxon>Dikarya</taxon>
        <taxon>Basidiomycota</taxon>
        <taxon>Agaricomycotina</taxon>
        <taxon>Agaricomycetes</taxon>
        <taxon>Polyporales</taxon>
        <taxon>Cerrenaceae</taxon>
        <taxon>Cerrena</taxon>
    </lineage>
</organism>